<evidence type="ECO:0000313" key="2">
    <source>
        <dbReference type="Proteomes" id="UP001187192"/>
    </source>
</evidence>
<accession>A0AA88DRQ4</accession>
<protein>
    <submittedName>
        <fullName evidence="1">Uncharacterized protein</fullName>
    </submittedName>
</protein>
<reference evidence="1" key="1">
    <citation type="submission" date="2023-07" db="EMBL/GenBank/DDBJ databases">
        <title>draft genome sequence of fig (Ficus carica).</title>
        <authorList>
            <person name="Takahashi T."/>
            <person name="Nishimura K."/>
        </authorList>
    </citation>
    <scope>NUCLEOTIDE SEQUENCE</scope>
</reference>
<proteinExistence type="predicted"/>
<comment type="caution">
    <text evidence="1">The sequence shown here is derived from an EMBL/GenBank/DDBJ whole genome shotgun (WGS) entry which is preliminary data.</text>
</comment>
<gene>
    <name evidence="1" type="ORF">TIFTF001_029333</name>
</gene>
<dbReference type="AlphaFoldDB" id="A0AA88DRQ4"/>
<sequence length="58" mass="6467">MATLLKLPDSLGLILILRVSRYGEVVYDQVYPSFDLVAKHLFGALDAGLVKAFHGYRD</sequence>
<dbReference type="EMBL" id="BTGU01000096">
    <property type="protein sequence ID" value="GMN60233.1"/>
    <property type="molecule type" value="Genomic_DNA"/>
</dbReference>
<evidence type="ECO:0000313" key="1">
    <source>
        <dbReference type="EMBL" id="GMN60233.1"/>
    </source>
</evidence>
<dbReference type="Proteomes" id="UP001187192">
    <property type="component" value="Unassembled WGS sequence"/>
</dbReference>
<organism evidence="1 2">
    <name type="scientific">Ficus carica</name>
    <name type="common">Common fig</name>
    <dbReference type="NCBI Taxonomy" id="3494"/>
    <lineage>
        <taxon>Eukaryota</taxon>
        <taxon>Viridiplantae</taxon>
        <taxon>Streptophyta</taxon>
        <taxon>Embryophyta</taxon>
        <taxon>Tracheophyta</taxon>
        <taxon>Spermatophyta</taxon>
        <taxon>Magnoliopsida</taxon>
        <taxon>eudicotyledons</taxon>
        <taxon>Gunneridae</taxon>
        <taxon>Pentapetalae</taxon>
        <taxon>rosids</taxon>
        <taxon>fabids</taxon>
        <taxon>Rosales</taxon>
        <taxon>Moraceae</taxon>
        <taxon>Ficeae</taxon>
        <taxon>Ficus</taxon>
    </lineage>
</organism>
<name>A0AA88DRQ4_FICCA</name>
<keyword evidence="2" id="KW-1185">Reference proteome</keyword>